<accession>A0A5A7R9P9</accession>
<protein>
    <submittedName>
        <fullName evidence="4">Zinc finger family protein</fullName>
    </submittedName>
</protein>
<reference evidence="5" key="1">
    <citation type="journal article" date="2019" name="Curr. Biol.">
        <title>Genome Sequence of Striga asiatica Provides Insight into the Evolution of Plant Parasitism.</title>
        <authorList>
            <person name="Yoshida S."/>
            <person name="Kim S."/>
            <person name="Wafula E.K."/>
            <person name="Tanskanen J."/>
            <person name="Kim Y.M."/>
            <person name="Honaas L."/>
            <person name="Yang Z."/>
            <person name="Spallek T."/>
            <person name="Conn C.E."/>
            <person name="Ichihashi Y."/>
            <person name="Cheong K."/>
            <person name="Cui S."/>
            <person name="Der J.P."/>
            <person name="Gundlach H."/>
            <person name="Jiao Y."/>
            <person name="Hori C."/>
            <person name="Ishida J.K."/>
            <person name="Kasahara H."/>
            <person name="Kiba T."/>
            <person name="Kim M.S."/>
            <person name="Koo N."/>
            <person name="Laohavisit A."/>
            <person name="Lee Y.H."/>
            <person name="Lumba S."/>
            <person name="McCourt P."/>
            <person name="Mortimer J.C."/>
            <person name="Mutuku J.M."/>
            <person name="Nomura T."/>
            <person name="Sasaki-Sekimoto Y."/>
            <person name="Seto Y."/>
            <person name="Wang Y."/>
            <person name="Wakatake T."/>
            <person name="Sakakibara H."/>
            <person name="Demura T."/>
            <person name="Yamaguchi S."/>
            <person name="Yoneyama K."/>
            <person name="Manabe R.I."/>
            <person name="Nelson D.C."/>
            <person name="Schulman A.H."/>
            <person name="Timko M.P."/>
            <person name="dePamphilis C.W."/>
            <person name="Choi D."/>
            <person name="Shirasu K."/>
        </authorList>
    </citation>
    <scope>NUCLEOTIDE SEQUENCE [LARGE SCALE GENOMIC DNA]</scope>
    <source>
        <strain evidence="5">cv. UVA1</strain>
    </source>
</reference>
<dbReference type="EMBL" id="BKCP01010514">
    <property type="protein sequence ID" value="GER53064.1"/>
    <property type="molecule type" value="Genomic_DNA"/>
</dbReference>
<dbReference type="GO" id="GO:0008270">
    <property type="term" value="F:zinc ion binding"/>
    <property type="evidence" value="ECO:0007669"/>
    <property type="project" value="UniProtKB-KW"/>
</dbReference>
<evidence type="ECO:0000313" key="4">
    <source>
        <dbReference type="EMBL" id="GER53064.1"/>
    </source>
</evidence>
<evidence type="ECO:0000256" key="1">
    <source>
        <dbReference type="PROSITE-ProRule" id="PRU00042"/>
    </source>
</evidence>
<dbReference type="AlphaFoldDB" id="A0A5A7R9P9"/>
<feature type="domain" description="C2H2-type" evidence="3">
    <location>
        <begin position="203"/>
        <end position="231"/>
    </location>
</feature>
<dbReference type="GO" id="GO:0004540">
    <property type="term" value="F:RNA nuclease activity"/>
    <property type="evidence" value="ECO:0007669"/>
    <property type="project" value="InterPro"/>
</dbReference>
<proteinExistence type="predicted"/>
<dbReference type="Proteomes" id="UP000325081">
    <property type="component" value="Unassembled WGS sequence"/>
</dbReference>
<feature type="compositionally biased region" description="Acidic residues" evidence="2">
    <location>
        <begin position="432"/>
        <end position="446"/>
    </location>
</feature>
<comment type="caution">
    <text evidence="4">The sequence shown here is derived from an EMBL/GenBank/DDBJ whole genome shotgun (WGS) entry which is preliminary data.</text>
</comment>
<feature type="region of interest" description="Disordered" evidence="2">
    <location>
        <begin position="1"/>
        <end position="28"/>
    </location>
</feature>
<evidence type="ECO:0000313" key="5">
    <source>
        <dbReference type="Proteomes" id="UP000325081"/>
    </source>
</evidence>
<keyword evidence="5" id="KW-1185">Reference proteome</keyword>
<gene>
    <name evidence="4" type="ORF">STAS_30556</name>
</gene>
<organism evidence="4 5">
    <name type="scientific">Striga asiatica</name>
    <name type="common">Asiatic witchweed</name>
    <name type="synonym">Buchnera asiatica</name>
    <dbReference type="NCBI Taxonomy" id="4170"/>
    <lineage>
        <taxon>Eukaryota</taxon>
        <taxon>Viridiplantae</taxon>
        <taxon>Streptophyta</taxon>
        <taxon>Embryophyta</taxon>
        <taxon>Tracheophyta</taxon>
        <taxon>Spermatophyta</taxon>
        <taxon>Magnoliopsida</taxon>
        <taxon>eudicotyledons</taxon>
        <taxon>Gunneridae</taxon>
        <taxon>Pentapetalae</taxon>
        <taxon>asterids</taxon>
        <taxon>lamiids</taxon>
        <taxon>Lamiales</taxon>
        <taxon>Orobanchaceae</taxon>
        <taxon>Buchnereae</taxon>
        <taxon>Striga</taxon>
    </lineage>
</organism>
<evidence type="ECO:0000259" key="3">
    <source>
        <dbReference type="PROSITE" id="PS50157"/>
    </source>
</evidence>
<keyword evidence="1" id="KW-0862">Zinc</keyword>
<name>A0A5A7R9P9_STRAF</name>
<dbReference type="CDD" id="cd18725">
    <property type="entry name" value="PIN_LabA-like"/>
    <property type="match status" value="1"/>
</dbReference>
<dbReference type="OrthoDB" id="3518456at2759"/>
<evidence type="ECO:0000256" key="2">
    <source>
        <dbReference type="SAM" id="MobiDB-lite"/>
    </source>
</evidence>
<dbReference type="InterPro" id="IPR021139">
    <property type="entry name" value="NYN"/>
</dbReference>
<feature type="region of interest" description="Disordered" evidence="2">
    <location>
        <begin position="407"/>
        <end position="446"/>
    </location>
</feature>
<dbReference type="PROSITE" id="PS50157">
    <property type="entry name" value="ZINC_FINGER_C2H2_2"/>
    <property type="match status" value="1"/>
</dbReference>
<dbReference type="PANTHER" id="PTHR35744">
    <property type="entry name" value="C2H2-TYPE DOMAIN-CONTAINING PROTEIN"/>
    <property type="match status" value="1"/>
</dbReference>
<feature type="non-terminal residue" evidence="4">
    <location>
        <position position="1"/>
    </location>
</feature>
<sequence>RPTLSSSPALDTVRKPFGEGGGKAAKCPSPFNTPSWPISLSSLSFSFTVLPCGGPWASPEVHQQHFPAEPAAAESKENHYLDMLNLTKFRNIFNKTSFGPIPSQSVCFSFTSSSNPIAHPSSSPAVAIFWDLDNKPPKTSPPFDAAIRLKKAAQKFGFVKHMIAYANRHSFTYVPPLIRDQRRERKTLNELEKIGTIKPSEPYTCGVCGRKFYKNEKLINHFKDIHEREQAKRVNQIDSARGKKRVRLVAKYSMKMEKYKRAARDVLTPKTGYGLADEVRRAGFWVREVSNLPQAADVALRNHMVELMDWRAMDCIVLVSDDSDFEGVLKEARERCLKTVVVGDVSEGCLKRIADSSFSWEEILIGKARKQAVSVVGKWKDFSVLKGLEWTYDPEREKRSYFEEIESRGSDFEGSGSDDDSGSGSVLGEGGDWWEIESSGDDGDER</sequence>
<dbReference type="Gene3D" id="3.30.160.60">
    <property type="entry name" value="Classic Zinc Finger"/>
    <property type="match status" value="1"/>
</dbReference>
<dbReference type="Gene3D" id="3.40.50.1010">
    <property type="entry name" value="5'-nuclease"/>
    <property type="match status" value="1"/>
</dbReference>
<dbReference type="InterPro" id="IPR013087">
    <property type="entry name" value="Znf_C2H2_type"/>
</dbReference>
<dbReference type="Pfam" id="PF01936">
    <property type="entry name" value="NYN"/>
    <property type="match status" value="1"/>
</dbReference>
<keyword evidence="1" id="KW-0479">Metal-binding</keyword>
<dbReference type="PROSITE" id="PS00028">
    <property type="entry name" value="ZINC_FINGER_C2H2_1"/>
    <property type="match status" value="1"/>
</dbReference>
<dbReference type="InterPro" id="IPR036236">
    <property type="entry name" value="Znf_C2H2_sf"/>
</dbReference>
<keyword evidence="1" id="KW-0863">Zinc-finger</keyword>
<dbReference type="SUPFAM" id="SSF57667">
    <property type="entry name" value="beta-beta-alpha zinc fingers"/>
    <property type="match status" value="1"/>
</dbReference>
<dbReference type="PANTHER" id="PTHR35744:SF4">
    <property type="entry name" value="OS04G0464600 PROTEIN"/>
    <property type="match status" value="1"/>
</dbReference>